<feature type="domain" description="SAP" evidence="2">
    <location>
        <begin position="18"/>
        <end position="52"/>
    </location>
</feature>
<feature type="compositionally biased region" description="Basic and acidic residues" evidence="1">
    <location>
        <begin position="325"/>
        <end position="339"/>
    </location>
</feature>
<comment type="caution">
    <text evidence="3">The sequence shown here is derived from an EMBL/GenBank/DDBJ whole genome shotgun (WGS) entry which is preliminary data.</text>
</comment>
<feature type="region of interest" description="Disordered" evidence="1">
    <location>
        <begin position="221"/>
        <end position="249"/>
    </location>
</feature>
<reference evidence="3" key="1">
    <citation type="submission" date="2024-03" db="EMBL/GenBank/DDBJ databases">
        <title>WGS assembly of Saponaria officinalis var. Norfolk2.</title>
        <authorList>
            <person name="Jenkins J."/>
            <person name="Shu S."/>
            <person name="Grimwood J."/>
            <person name="Barry K."/>
            <person name="Goodstein D."/>
            <person name="Schmutz J."/>
            <person name="Leebens-Mack J."/>
            <person name="Osbourn A."/>
        </authorList>
    </citation>
    <scope>NUCLEOTIDE SEQUENCE [LARGE SCALE GENOMIC DNA]</scope>
    <source>
        <strain evidence="3">JIC</strain>
    </source>
</reference>
<dbReference type="InterPro" id="IPR032552">
    <property type="entry name" value="RSB_motif"/>
</dbReference>
<dbReference type="InterPro" id="IPR035979">
    <property type="entry name" value="RBD_domain_sf"/>
</dbReference>
<dbReference type="SUPFAM" id="SSF54928">
    <property type="entry name" value="RNA-binding domain, RBD"/>
    <property type="match status" value="1"/>
</dbReference>
<evidence type="ECO:0000259" key="2">
    <source>
        <dbReference type="PROSITE" id="PS50800"/>
    </source>
</evidence>
<dbReference type="InterPro" id="IPR003034">
    <property type="entry name" value="SAP_dom"/>
</dbReference>
<evidence type="ECO:0000313" key="4">
    <source>
        <dbReference type="Proteomes" id="UP001443914"/>
    </source>
</evidence>
<dbReference type="Proteomes" id="UP001443914">
    <property type="component" value="Unassembled WGS sequence"/>
</dbReference>
<dbReference type="CDD" id="cd12432">
    <property type="entry name" value="RRM_ACINU"/>
    <property type="match status" value="1"/>
</dbReference>
<evidence type="ECO:0000256" key="1">
    <source>
        <dbReference type="SAM" id="MobiDB-lite"/>
    </source>
</evidence>
<feature type="region of interest" description="Disordered" evidence="1">
    <location>
        <begin position="603"/>
        <end position="676"/>
    </location>
</feature>
<keyword evidence="4" id="KW-1185">Reference proteome</keyword>
<feature type="compositionally biased region" description="Low complexity" evidence="1">
    <location>
        <begin position="163"/>
        <end position="172"/>
    </location>
</feature>
<name>A0AAW1K744_SAPOF</name>
<sequence length="716" mass="78128">MMKTSPSSQYPVLDSKPIDQWKVTELKEELKRRMLKTGGLKDELIRRLDEALRTETGETNVEGDNDYCVEEPECENVVTGTPAGVTEQLVVEAGGCEIVASGNAEETVGNADEIEGEPKADANGVSIEVDCKESGELLVNDGSVEEQHSGFGANPVSGEGMMTTTDTASVTTGNEVSKEQQPGLVDNPVYKDGSVTVTDVASAITGDEVREGCFSETAVVEDGLVDGKTERDNGDSGEQEHSEGVTQAHEDVKLDSSVLNNQVSEVSTSVGFPVKSNISVSTNSLSVIEKNDLKDNFIADNVKLESDVKPEMVQPSSSDFIPDGGEAHPNDIGKPHENENSVEETDDSVANADMSQKIYSTDLGSEKLNVDQSSGNDSMEEDALESKQINSNYNSEDVGEKTEKFKVTTFKAESPVASTMDTDLPAEKKVIHDLNNELATLSDKRKLSEEESVLNKPAKRQHRWKTENNTVTEPQVSHIPPASILDAPQSIALRRNLSRSNSNRANDPPKDREVPPPTKPATKSLRIDRFLRPFTMKAVQDLLGKTGVVTSFWMDHIKTHCYVTYSSVEEAVETRNAVYNLQWPPNGGHQLVAEFVDPGEVKSRLEPAPAPHMNSAPTKAPEPPTIPHLSPSQQSLRQQKARQPDTTLPPPPPPPHISIQPAARERVPPPPPLIEKVDAPILTLDDLFRKTKATPRIYYMPLSDELVAAKRKNLKQ</sequence>
<feature type="region of interest" description="Disordered" evidence="1">
    <location>
        <begin position="320"/>
        <end position="397"/>
    </location>
</feature>
<feature type="compositionally biased region" description="Basic and acidic residues" evidence="1">
    <location>
        <begin position="225"/>
        <end position="249"/>
    </location>
</feature>
<protein>
    <recommendedName>
        <fullName evidence="2">SAP domain-containing protein</fullName>
    </recommendedName>
</protein>
<evidence type="ECO:0000313" key="3">
    <source>
        <dbReference type="EMBL" id="KAK9713429.1"/>
    </source>
</evidence>
<dbReference type="SMART" id="SM00513">
    <property type="entry name" value="SAP"/>
    <property type="match status" value="1"/>
</dbReference>
<dbReference type="InterPro" id="IPR034257">
    <property type="entry name" value="Acinus_RRM"/>
</dbReference>
<dbReference type="EMBL" id="JBDFQZ010000006">
    <property type="protein sequence ID" value="KAK9713429.1"/>
    <property type="molecule type" value="Genomic_DNA"/>
</dbReference>
<feature type="compositionally biased region" description="Polar residues" evidence="1">
    <location>
        <begin position="353"/>
        <end position="363"/>
    </location>
</feature>
<dbReference type="PROSITE" id="PS50800">
    <property type="entry name" value="SAP"/>
    <property type="match status" value="1"/>
</dbReference>
<gene>
    <name evidence="3" type="ORF">RND81_06G026400</name>
</gene>
<organism evidence="3 4">
    <name type="scientific">Saponaria officinalis</name>
    <name type="common">Common soapwort</name>
    <name type="synonym">Lychnis saponaria</name>
    <dbReference type="NCBI Taxonomy" id="3572"/>
    <lineage>
        <taxon>Eukaryota</taxon>
        <taxon>Viridiplantae</taxon>
        <taxon>Streptophyta</taxon>
        <taxon>Embryophyta</taxon>
        <taxon>Tracheophyta</taxon>
        <taxon>Spermatophyta</taxon>
        <taxon>Magnoliopsida</taxon>
        <taxon>eudicotyledons</taxon>
        <taxon>Gunneridae</taxon>
        <taxon>Pentapetalae</taxon>
        <taxon>Caryophyllales</taxon>
        <taxon>Caryophyllaceae</taxon>
        <taxon>Caryophylleae</taxon>
        <taxon>Saponaria</taxon>
    </lineage>
</organism>
<dbReference type="PANTHER" id="PTHR47031:SF3">
    <property type="entry name" value="SAP DOMAIN-CONTAINING PROTEIN"/>
    <property type="match status" value="1"/>
</dbReference>
<dbReference type="Pfam" id="PF16294">
    <property type="entry name" value="RSB_motif"/>
    <property type="match status" value="1"/>
</dbReference>
<dbReference type="InterPro" id="IPR036361">
    <property type="entry name" value="SAP_dom_sf"/>
</dbReference>
<feature type="region of interest" description="Disordered" evidence="1">
    <location>
        <begin position="499"/>
        <end position="523"/>
    </location>
</feature>
<dbReference type="Gene3D" id="1.10.720.30">
    <property type="entry name" value="SAP domain"/>
    <property type="match status" value="1"/>
</dbReference>
<dbReference type="Pfam" id="PF02037">
    <property type="entry name" value="SAP"/>
    <property type="match status" value="1"/>
</dbReference>
<feature type="region of interest" description="Disordered" evidence="1">
    <location>
        <begin position="146"/>
        <end position="190"/>
    </location>
</feature>
<dbReference type="SUPFAM" id="SSF68906">
    <property type="entry name" value="SAP domain"/>
    <property type="match status" value="1"/>
</dbReference>
<feature type="compositionally biased region" description="Pro residues" evidence="1">
    <location>
        <begin position="647"/>
        <end position="656"/>
    </location>
</feature>
<dbReference type="AlphaFoldDB" id="A0AAW1K744"/>
<dbReference type="GO" id="GO:0003676">
    <property type="term" value="F:nucleic acid binding"/>
    <property type="evidence" value="ECO:0007669"/>
    <property type="project" value="InterPro"/>
</dbReference>
<feature type="region of interest" description="Disordered" evidence="1">
    <location>
        <begin position="446"/>
        <end position="484"/>
    </location>
</feature>
<accession>A0AAW1K744</accession>
<dbReference type="PANTHER" id="PTHR47031">
    <property type="entry name" value="SAP DNA-BINDING DOMAIN-CONTAINING PROTEIN"/>
    <property type="match status" value="1"/>
</dbReference>
<proteinExistence type="predicted"/>